<name>A0A8J2VT35_9NEOP</name>
<evidence type="ECO:0000313" key="2">
    <source>
        <dbReference type="Proteomes" id="UP000789524"/>
    </source>
</evidence>
<comment type="caution">
    <text evidence="1">The sequence shown here is derived from an EMBL/GenBank/DDBJ whole genome shotgun (WGS) entry which is preliminary data.</text>
</comment>
<dbReference type="Proteomes" id="UP000789524">
    <property type="component" value="Unassembled WGS sequence"/>
</dbReference>
<sequence>MDYEALRYGVLQARASIQGASEIIPCCNYGTAERSSLQAALRKYVLVLIPVSGRLSSSGSVYEAAVATISPAEACERRKRDLSVLQSALRRAVKERYRRKRS</sequence>
<evidence type="ECO:0000313" key="1">
    <source>
        <dbReference type="EMBL" id="CAG9567485.1"/>
    </source>
</evidence>
<accession>A0A8J2VT35</accession>
<reference evidence="1" key="1">
    <citation type="submission" date="2021-09" db="EMBL/GenBank/DDBJ databases">
        <authorList>
            <person name="Martin H S."/>
        </authorList>
    </citation>
    <scope>NUCLEOTIDE SEQUENCE</scope>
</reference>
<dbReference type="EMBL" id="CAKASE010000058">
    <property type="protein sequence ID" value="CAG9567485.1"/>
    <property type="molecule type" value="Genomic_DNA"/>
</dbReference>
<keyword evidence="2" id="KW-1185">Reference proteome</keyword>
<gene>
    <name evidence="1" type="ORF">DCHRY22_LOCUS7740</name>
</gene>
<protein>
    <submittedName>
        <fullName evidence="1">(African queen) hypothetical protein</fullName>
    </submittedName>
</protein>
<dbReference type="AlphaFoldDB" id="A0A8J2VT35"/>
<organism evidence="1 2">
    <name type="scientific">Danaus chrysippus</name>
    <name type="common">African queen</name>
    <dbReference type="NCBI Taxonomy" id="151541"/>
    <lineage>
        <taxon>Eukaryota</taxon>
        <taxon>Metazoa</taxon>
        <taxon>Ecdysozoa</taxon>
        <taxon>Arthropoda</taxon>
        <taxon>Hexapoda</taxon>
        <taxon>Insecta</taxon>
        <taxon>Pterygota</taxon>
        <taxon>Neoptera</taxon>
        <taxon>Endopterygota</taxon>
        <taxon>Lepidoptera</taxon>
        <taxon>Glossata</taxon>
        <taxon>Ditrysia</taxon>
        <taxon>Papilionoidea</taxon>
        <taxon>Nymphalidae</taxon>
        <taxon>Danainae</taxon>
        <taxon>Danaini</taxon>
        <taxon>Danaina</taxon>
        <taxon>Danaus</taxon>
        <taxon>Anosia</taxon>
    </lineage>
</organism>
<proteinExistence type="predicted"/>